<protein>
    <recommendedName>
        <fullName evidence="5">Mannosyltransferase</fullName>
    </recommendedName>
</protein>
<proteinExistence type="predicted"/>
<dbReference type="PANTHER" id="PTHR32385">
    <property type="entry name" value="MANNOSYL PHOSPHORYLINOSITOL CERAMIDE SYNTHASE"/>
    <property type="match status" value="1"/>
</dbReference>
<dbReference type="EMBL" id="CAUJNA010000606">
    <property type="protein sequence ID" value="CAJ1379202.1"/>
    <property type="molecule type" value="Genomic_DNA"/>
</dbReference>
<dbReference type="PANTHER" id="PTHR32385:SF15">
    <property type="entry name" value="INOSITOL PHOSPHOCERAMIDE MANNOSYLTRANSFERASE 1"/>
    <property type="match status" value="1"/>
</dbReference>
<dbReference type="Gene3D" id="3.90.550.20">
    <property type="match status" value="1"/>
</dbReference>
<evidence type="ECO:0008006" key="5">
    <source>
        <dbReference type="Google" id="ProtNLM"/>
    </source>
</evidence>
<dbReference type="InterPro" id="IPR007577">
    <property type="entry name" value="GlycoTrfase_DXD_sugar-bd_CS"/>
</dbReference>
<keyword evidence="2" id="KW-1133">Transmembrane helix</keyword>
<dbReference type="SUPFAM" id="SSF53448">
    <property type="entry name" value="Nucleotide-diphospho-sugar transferases"/>
    <property type="match status" value="1"/>
</dbReference>
<dbReference type="GO" id="GO:0016020">
    <property type="term" value="C:membrane"/>
    <property type="evidence" value="ECO:0007669"/>
    <property type="project" value="GOC"/>
</dbReference>
<keyword evidence="1" id="KW-0808">Transferase</keyword>
<dbReference type="GO" id="GO:0051999">
    <property type="term" value="P:mannosyl-inositol phosphorylceramide biosynthetic process"/>
    <property type="evidence" value="ECO:0007669"/>
    <property type="project" value="TreeGrafter"/>
</dbReference>
<feature type="non-terminal residue" evidence="3">
    <location>
        <position position="1"/>
    </location>
</feature>
<keyword evidence="2" id="KW-0472">Membrane</keyword>
<keyword evidence="2" id="KW-0812">Transmembrane</keyword>
<dbReference type="InterPro" id="IPR051706">
    <property type="entry name" value="Glycosyltransferase_domain"/>
</dbReference>
<accession>A0AA36MUA7</accession>
<feature type="transmembrane region" description="Helical" evidence="2">
    <location>
        <begin position="132"/>
        <end position="153"/>
    </location>
</feature>
<evidence type="ECO:0000256" key="2">
    <source>
        <dbReference type="SAM" id="Phobius"/>
    </source>
</evidence>
<comment type="caution">
    <text evidence="3">The sequence shown here is derived from an EMBL/GenBank/DDBJ whole genome shotgun (WGS) entry which is preliminary data.</text>
</comment>
<organism evidence="3 4">
    <name type="scientific">Effrenium voratum</name>
    <dbReference type="NCBI Taxonomy" id="2562239"/>
    <lineage>
        <taxon>Eukaryota</taxon>
        <taxon>Sar</taxon>
        <taxon>Alveolata</taxon>
        <taxon>Dinophyceae</taxon>
        <taxon>Suessiales</taxon>
        <taxon>Symbiodiniaceae</taxon>
        <taxon>Effrenium</taxon>
    </lineage>
</organism>
<sequence>MPPPAQVEAVEAANGLSPEGLSAREFDRGHSEEELGWCLALARPSELVSGSVQKLSNAALPDVSAFWDCNWAGNGASSRHLAATAILMGVNEAVFNFGCWAQAFQVRPRAKYPGSVQQSDGALMAVARGVGLGLRLLLALTLLVLLAFGLFIVNVQLEIPQAQAPALGPAWQFSVQLGRVRAKPKVTRIPQQLVLTSKEGTFASLPKAVQRNVRHTLALNPWVSLRWLGDKECESYLMQHYNHTELPMFFKHETRGSYRSDVCRAAVLAREGGFYTDLDVEMKWSFQDLAGNETTFLASYSEDGSVLNAMMGAVANSSFMEEMLRQLTRFYRGEPVERYGSSSEWMGPVTALAGLKAVAARDCPRQDLQPEDRAQFNC</sequence>
<keyword evidence="4" id="KW-1185">Reference proteome</keyword>
<dbReference type="GO" id="GO:0000030">
    <property type="term" value="F:mannosyltransferase activity"/>
    <property type="evidence" value="ECO:0007669"/>
    <property type="project" value="TreeGrafter"/>
</dbReference>
<dbReference type="AlphaFoldDB" id="A0AA36MUA7"/>
<gene>
    <name evidence="3" type="ORF">EVOR1521_LOCUS7513</name>
</gene>
<evidence type="ECO:0000313" key="4">
    <source>
        <dbReference type="Proteomes" id="UP001178507"/>
    </source>
</evidence>
<evidence type="ECO:0000313" key="3">
    <source>
        <dbReference type="EMBL" id="CAJ1379202.1"/>
    </source>
</evidence>
<name>A0AA36MUA7_9DINO</name>
<dbReference type="Pfam" id="PF04488">
    <property type="entry name" value="Gly_transf_sug"/>
    <property type="match status" value="1"/>
</dbReference>
<reference evidence="3" key="1">
    <citation type="submission" date="2023-08" db="EMBL/GenBank/DDBJ databases">
        <authorList>
            <person name="Chen Y."/>
            <person name="Shah S."/>
            <person name="Dougan E. K."/>
            <person name="Thang M."/>
            <person name="Chan C."/>
        </authorList>
    </citation>
    <scope>NUCLEOTIDE SEQUENCE</scope>
</reference>
<dbReference type="Proteomes" id="UP001178507">
    <property type="component" value="Unassembled WGS sequence"/>
</dbReference>
<dbReference type="InterPro" id="IPR029044">
    <property type="entry name" value="Nucleotide-diphossugar_trans"/>
</dbReference>
<evidence type="ECO:0000256" key="1">
    <source>
        <dbReference type="ARBA" id="ARBA00022679"/>
    </source>
</evidence>